<organism evidence="2 3">
    <name type="scientific">Paenibacillus radicis</name>
    <name type="common">ex Xue et al. 2023</name>
    <dbReference type="NCBI Taxonomy" id="2972489"/>
    <lineage>
        <taxon>Bacteria</taxon>
        <taxon>Bacillati</taxon>
        <taxon>Bacillota</taxon>
        <taxon>Bacilli</taxon>
        <taxon>Bacillales</taxon>
        <taxon>Paenibacillaceae</taxon>
        <taxon>Paenibacillus</taxon>
    </lineage>
</organism>
<dbReference type="EMBL" id="JANQBD010000022">
    <property type="protein sequence ID" value="MCR8634735.1"/>
    <property type="molecule type" value="Genomic_DNA"/>
</dbReference>
<evidence type="ECO:0000313" key="2">
    <source>
        <dbReference type="EMBL" id="MCR8634735.1"/>
    </source>
</evidence>
<dbReference type="Proteomes" id="UP001300012">
    <property type="component" value="Unassembled WGS sequence"/>
</dbReference>
<dbReference type="GO" id="GO:0008168">
    <property type="term" value="F:methyltransferase activity"/>
    <property type="evidence" value="ECO:0007669"/>
    <property type="project" value="UniProtKB-KW"/>
</dbReference>
<protein>
    <submittedName>
        <fullName evidence="2">Class I SAM-dependent methyltransferase</fullName>
    </submittedName>
</protein>
<evidence type="ECO:0000259" key="1">
    <source>
        <dbReference type="Pfam" id="PF08241"/>
    </source>
</evidence>
<comment type="caution">
    <text evidence="2">The sequence shown here is derived from an EMBL/GenBank/DDBJ whole genome shotgun (WGS) entry which is preliminary data.</text>
</comment>
<keyword evidence="2" id="KW-0489">Methyltransferase</keyword>
<reference evidence="2 3" key="1">
    <citation type="submission" date="2022-08" db="EMBL/GenBank/DDBJ databases">
        <title>Paenibacillus endoradicis sp. nov., Paenibacillus radicibacter sp. nov and Paenibacillus pararadicis sp. nov., three cold-adapted plant growth-promoting bacteria isolated from root of Larix gmelinii in Great Khingan.</title>
        <authorList>
            <person name="Xue H."/>
        </authorList>
    </citation>
    <scope>NUCLEOTIDE SEQUENCE [LARGE SCALE GENOMIC DNA]</scope>
    <source>
        <strain evidence="2 3">N5-1-1-5</strain>
    </source>
</reference>
<dbReference type="SUPFAM" id="SSF53335">
    <property type="entry name" value="S-adenosyl-L-methionine-dependent methyltransferases"/>
    <property type="match status" value="1"/>
</dbReference>
<feature type="domain" description="Methyltransferase type 11" evidence="1">
    <location>
        <begin position="6"/>
        <end position="57"/>
    </location>
</feature>
<proteinExistence type="predicted"/>
<name>A0ABT1YNI3_9BACL</name>
<keyword evidence="2" id="KW-0808">Transferase</keyword>
<evidence type="ECO:0000313" key="3">
    <source>
        <dbReference type="Proteomes" id="UP001300012"/>
    </source>
</evidence>
<dbReference type="Pfam" id="PF08241">
    <property type="entry name" value="Methyltransf_11"/>
    <property type="match status" value="1"/>
</dbReference>
<dbReference type="InterPro" id="IPR029063">
    <property type="entry name" value="SAM-dependent_MTases_sf"/>
</dbReference>
<keyword evidence="3" id="KW-1185">Reference proteome</keyword>
<dbReference type="Gene3D" id="3.40.50.150">
    <property type="entry name" value="Vaccinia Virus protein VP39"/>
    <property type="match status" value="1"/>
</dbReference>
<accession>A0ABT1YNI3</accession>
<dbReference type="InterPro" id="IPR013216">
    <property type="entry name" value="Methyltransf_11"/>
</dbReference>
<sequence length="181" mass="20774">MQKHKIEGFVGDVQQIPFGEGGFQWVSARHMLYHVLNIPIALGEMKRVLSSNGNVIITTNSQRSLSGIRELRNRMLLSFGYQETSLQEAFIHTFCIENANEILRAAFSSVREVVYENALLFHNSEPIAAYVGTMFNMLDIPNDEKLHAEMRMWLKVEAERMIRSHGGTWRDPKNTAVYICR</sequence>
<gene>
    <name evidence="2" type="ORF">NV381_26400</name>
</gene>
<dbReference type="GO" id="GO:0032259">
    <property type="term" value="P:methylation"/>
    <property type="evidence" value="ECO:0007669"/>
    <property type="project" value="UniProtKB-KW"/>
</dbReference>